<keyword evidence="1" id="KW-1133">Transmembrane helix</keyword>
<name>L7VZL9_9BACT</name>
<evidence type="ECO:0008006" key="3">
    <source>
        <dbReference type="Google" id="ProtNLM"/>
    </source>
</evidence>
<accession>L7VZL9</accession>
<feature type="transmembrane region" description="Helical" evidence="1">
    <location>
        <begin position="132"/>
        <end position="149"/>
    </location>
</feature>
<feature type="transmembrane region" description="Helical" evidence="1">
    <location>
        <begin position="179"/>
        <end position="204"/>
    </location>
</feature>
<reference evidence="2" key="1">
    <citation type="submission" date="2012-09" db="EMBL/GenBank/DDBJ databases">
        <title>Metagenomic Characterization of a Microbial Community in Wastewater Detects High Levels of Antibiotic Resistance.</title>
        <authorList>
            <person name="Abrams M."/>
            <person name="Caldwell A."/>
            <person name="Vandaei E."/>
            <person name="Lee W."/>
            <person name="Perrott J."/>
            <person name="Khan S.Y."/>
            <person name="Ta J."/>
            <person name="Romero D."/>
            <person name="Nguyen V."/>
            <person name="Pourmand N."/>
            <person name="Ouverney C.C."/>
        </authorList>
    </citation>
    <scope>NUCLEOTIDE SEQUENCE</scope>
</reference>
<keyword evidence="1" id="KW-0472">Membrane</keyword>
<sequence>MLSFLKSDQNKATAMRVLMLLALSLFVWSMVAGSNLSTEMVDQKPVKKGGDLGLYERVVEGVRSGGNYYDVVMHEHLAGPYATSPPTAIRTPVLTYIHVILGDFAPWLLAALAILVILVLLRETEVITKNRLEWYVAIACSAIAFGMYANPSAAYFHEAWAAVLMVLSMFLASKNRIVWAATLGLLAVSIRELAAPFLVLMLIFHFRSGWRRWVPWLASLSVFSALYALHWRAAVDASKGLTALVSPPWMVFGGWPHAVDAFMFSGPLRVLPFAVSAIVLPLAILGWISVDAKFARLVSVTVLAFWVFYCLAGRVQNAYWGHLVASITLVGLAFAPRAFRIAFGPSTRSNEGPDVNRR</sequence>
<evidence type="ECO:0000256" key="1">
    <source>
        <dbReference type="SAM" id="Phobius"/>
    </source>
</evidence>
<evidence type="ECO:0000313" key="2">
    <source>
        <dbReference type="EMBL" id="AGC71620.1"/>
    </source>
</evidence>
<dbReference type="AlphaFoldDB" id="L7VZL9"/>
<dbReference type="EMBL" id="JX649877">
    <property type="protein sequence ID" value="AGC71620.1"/>
    <property type="molecule type" value="Genomic_DNA"/>
</dbReference>
<keyword evidence="1" id="KW-0812">Transmembrane</keyword>
<protein>
    <recommendedName>
        <fullName evidence="3">DUF2029 domain-containing protein</fullName>
    </recommendedName>
</protein>
<organism evidence="2">
    <name type="scientific">uncultured bacterium A1Q1_fos_1053</name>
    <dbReference type="NCBI Taxonomy" id="1256539"/>
    <lineage>
        <taxon>Bacteria</taxon>
        <taxon>environmental samples</taxon>
    </lineage>
</organism>
<feature type="transmembrane region" description="Helical" evidence="1">
    <location>
        <begin position="96"/>
        <end position="120"/>
    </location>
</feature>
<feature type="transmembrane region" description="Helical" evidence="1">
    <location>
        <begin position="320"/>
        <end position="339"/>
    </location>
</feature>
<proteinExistence type="predicted"/>
<feature type="transmembrane region" description="Helical" evidence="1">
    <location>
        <begin position="297"/>
        <end position="314"/>
    </location>
</feature>
<feature type="transmembrane region" description="Helical" evidence="1">
    <location>
        <begin position="210"/>
        <end position="229"/>
    </location>
</feature>
<feature type="transmembrane region" description="Helical" evidence="1">
    <location>
        <begin position="270"/>
        <end position="290"/>
    </location>
</feature>